<proteinExistence type="predicted"/>
<accession>A0A7G9YP04</accession>
<evidence type="ECO:0000313" key="2">
    <source>
        <dbReference type="EMBL" id="QNO49738.1"/>
    </source>
</evidence>
<evidence type="ECO:0000313" key="1">
    <source>
        <dbReference type="EMBL" id="QNO49710.1"/>
    </source>
</evidence>
<organism evidence="2">
    <name type="scientific">Candidatus Methanogaster sp. ANME-2c ERB4</name>
    <dbReference type="NCBI Taxonomy" id="2759911"/>
    <lineage>
        <taxon>Archaea</taxon>
        <taxon>Methanobacteriati</taxon>
        <taxon>Methanobacteriota</taxon>
        <taxon>Stenosarchaea group</taxon>
        <taxon>Methanomicrobia</taxon>
        <taxon>Methanosarcinales</taxon>
        <taxon>ANME-2 cluster</taxon>
        <taxon>Candidatus Methanogasteraceae</taxon>
        <taxon>Candidatus Methanogaster</taxon>
    </lineage>
</organism>
<dbReference type="EMBL" id="MT631395">
    <property type="protein sequence ID" value="QNO49710.1"/>
    <property type="molecule type" value="Genomic_DNA"/>
</dbReference>
<sequence length="44" mass="4991">MSASPDGRGRVIGESLQIHHKPYDVFENSMNQRQLLEEVATHDP</sequence>
<gene>
    <name evidence="1" type="ORF">BFOKDAJI_00011</name>
    <name evidence="2" type="ORF">BFOKDAJI_00040</name>
</gene>
<dbReference type="EMBL" id="MT631395">
    <property type="protein sequence ID" value="QNO49738.1"/>
    <property type="molecule type" value="Genomic_DNA"/>
</dbReference>
<dbReference type="AlphaFoldDB" id="A0A7G9YP04"/>
<reference evidence="2" key="1">
    <citation type="submission" date="2020-06" db="EMBL/GenBank/DDBJ databases">
        <title>Unique genomic features of the anaerobic methanotrophic archaea.</title>
        <authorList>
            <person name="Chadwick G.L."/>
            <person name="Skennerton C.T."/>
            <person name="Laso-Perez R."/>
            <person name="Leu A.O."/>
            <person name="Speth D.R."/>
            <person name="Yu H."/>
            <person name="Morgan-Lang C."/>
            <person name="Hatzenpichler R."/>
            <person name="Goudeau D."/>
            <person name="Malmstrom R."/>
            <person name="Brazelton W.J."/>
            <person name="Woyke T."/>
            <person name="Hallam S.J."/>
            <person name="Tyson G.W."/>
            <person name="Wegener G."/>
            <person name="Boetius A."/>
            <person name="Orphan V."/>
        </authorList>
    </citation>
    <scope>NUCLEOTIDE SEQUENCE</scope>
</reference>
<name>A0A7G9YP04_9EURY</name>
<protein>
    <submittedName>
        <fullName evidence="2">Uncharacterized protein</fullName>
    </submittedName>
</protein>